<keyword evidence="2" id="KW-0808">Transferase</keyword>
<feature type="compositionally biased region" description="Basic and acidic residues" evidence="1">
    <location>
        <begin position="59"/>
        <end position="74"/>
    </location>
</feature>
<comment type="caution">
    <text evidence="2">The sequence shown here is derived from an EMBL/GenBank/DDBJ whole genome shotgun (WGS) entry which is preliminary data.</text>
</comment>
<reference evidence="2 3" key="1">
    <citation type="submission" date="2018-03" db="EMBL/GenBank/DDBJ databases">
        <title>Draft genome sequence of Rohu Carp (Labeo rohita).</title>
        <authorList>
            <person name="Das P."/>
            <person name="Kushwaha B."/>
            <person name="Joshi C.G."/>
            <person name="Kumar D."/>
            <person name="Nagpure N.S."/>
            <person name="Sahoo L."/>
            <person name="Das S.P."/>
            <person name="Bit A."/>
            <person name="Patnaik S."/>
            <person name="Meher P.K."/>
            <person name="Jayasankar P."/>
            <person name="Koringa P.G."/>
            <person name="Patel N.V."/>
            <person name="Hinsu A.T."/>
            <person name="Kumar R."/>
            <person name="Pandey M."/>
            <person name="Agarwal S."/>
            <person name="Srivastava S."/>
            <person name="Singh M."/>
            <person name="Iquebal M.A."/>
            <person name="Jaiswal S."/>
            <person name="Angadi U.B."/>
            <person name="Kumar N."/>
            <person name="Raza M."/>
            <person name="Shah T.M."/>
            <person name="Rai A."/>
            <person name="Jena J.K."/>
        </authorList>
    </citation>
    <scope>NUCLEOTIDE SEQUENCE [LARGE SCALE GENOMIC DNA]</scope>
    <source>
        <strain evidence="2">DASCIFA01</strain>
        <tissue evidence="2">Testis</tissue>
    </source>
</reference>
<evidence type="ECO:0000313" key="3">
    <source>
        <dbReference type="Proteomes" id="UP000290572"/>
    </source>
</evidence>
<evidence type="ECO:0000256" key="1">
    <source>
        <dbReference type="SAM" id="MobiDB-lite"/>
    </source>
</evidence>
<organism evidence="2 3">
    <name type="scientific">Labeo rohita</name>
    <name type="common">Indian major carp</name>
    <name type="synonym">Cyprinus rohita</name>
    <dbReference type="NCBI Taxonomy" id="84645"/>
    <lineage>
        <taxon>Eukaryota</taxon>
        <taxon>Metazoa</taxon>
        <taxon>Chordata</taxon>
        <taxon>Craniata</taxon>
        <taxon>Vertebrata</taxon>
        <taxon>Euteleostomi</taxon>
        <taxon>Actinopterygii</taxon>
        <taxon>Neopterygii</taxon>
        <taxon>Teleostei</taxon>
        <taxon>Ostariophysi</taxon>
        <taxon>Cypriniformes</taxon>
        <taxon>Cyprinidae</taxon>
        <taxon>Labeoninae</taxon>
        <taxon>Labeonini</taxon>
        <taxon>Labeo</taxon>
    </lineage>
</organism>
<name>A0A498M984_LABRO</name>
<protein>
    <submittedName>
        <fullName evidence="2">Reverse transcriptase SR3</fullName>
    </submittedName>
</protein>
<keyword evidence="2" id="KW-0695">RNA-directed DNA polymerase</keyword>
<gene>
    <name evidence="2" type="ORF">ROHU_008401</name>
</gene>
<dbReference type="EMBL" id="QBIY01012792">
    <property type="protein sequence ID" value="RXN16393.1"/>
    <property type="molecule type" value="Genomic_DNA"/>
</dbReference>
<keyword evidence="2" id="KW-0548">Nucleotidyltransferase</keyword>
<dbReference type="AlphaFoldDB" id="A0A498M984"/>
<sequence length="74" mass="8355">MQEKINVETFMSSQVGLNIHKDKTKILKVNTTTTEPITLNGISLKEVQSFTYLGSINRPAEDEQDHPQEGPDLR</sequence>
<dbReference type="GO" id="GO:0003964">
    <property type="term" value="F:RNA-directed DNA polymerase activity"/>
    <property type="evidence" value="ECO:0007669"/>
    <property type="project" value="UniProtKB-KW"/>
</dbReference>
<accession>A0A498M984</accession>
<dbReference type="Proteomes" id="UP000290572">
    <property type="component" value="Unassembled WGS sequence"/>
</dbReference>
<proteinExistence type="predicted"/>
<feature type="region of interest" description="Disordered" evidence="1">
    <location>
        <begin position="55"/>
        <end position="74"/>
    </location>
</feature>
<keyword evidence="3" id="KW-1185">Reference proteome</keyword>
<evidence type="ECO:0000313" key="2">
    <source>
        <dbReference type="EMBL" id="RXN16393.1"/>
    </source>
</evidence>